<keyword evidence="2 6" id="KW-0812">Transmembrane</keyword>
<evidence type="ECO:0000256" key="1">
    <source>
        <dbReference type="ARBA" id="ARBA00004370"/>
    </source>
</evidence>
<comment type="subcellular location">
    <subcellularLocation>
        <location evidence="6">Cell membrane</location>
        <topology evidence="6">Multi-pass membrane protein</topology>
    </subcellularLocation>
    <subcellularLocation>
        <location evidence="1">Membrane</location>
    </subcellularLocation>
</comment>
<evidence type="ECO:0000256" key="6">
    <source>
        <dbReference type="RuleBase" id="RU363126"/>
    </source>
</evidence>
<dbReference type="InterPro" id="IPR021134">
    <property type="entry name" value="Bestrophin-like"/>
</dbReference>
<dbReference type="Proteomes" id="UP000036681">
    <property type="component" value="Unplaced"/>
</dbReference>
<feature type="transmembrane region" description="Helical" evidence="6">
    <location>
        <begin position="272"/>
        <end position="292"/>
    </location>
</feature>
<evidence type="ECO:0000256" key="4">
    <source>
        <dbReference type="ARBA" id="ARBA00023136"/>
    </source>
</evidence>
<dbReference type="InterPro" id="IPR000615">
    <property type="entry name" value="Bestrophin"/>
</dbReference>
<dbReference type="PANTHER" id="PTHR10736:SF0">
    <property type="entry name" value="BESTROPHIN HOMOLOG"/>
    <property type="match status" value="1"/>
</dbReference>
<feature type="compositionally biased region" description="Basic residues" evidence="7">
    <location>
        <begin position="406"/>
        <end position="419"/>
    </location>
</feature>
<accession>A0A0M3IKU8</accession>
<dbReference type="GO" id="GO:0005254">
    <property type="term" value="F:chloride channel activity"/>
    <property type="evidence" value="ECO:0007669"/>
    <property type="project" value="UniProtKB-KW"/>
</dbReference>
<name>A0A0M3IKU8_ASCLU</name>
<reference evidence="9" key="1">
    <citation type="submission" date="2017-02" db="UniProtKB">
        <authorList>
            <consortium name="WormBaseParasite"/>
        </authorList>
    </citation>
    <scope>IDENTIFICATION</scope>
</reference>
<evidence type="ECO:0000313" key="8">
    <source>
        <dbReference type="Proteomes" id="UP000036681"/>
    </source>
</evidence>
<evidence type="ECO:0000256" key="5">
    <source>
        <dbReference type="ARBA" id="ARBA00034769"/>
    </source>
</evidence>
<evidence type="ECO:0000256" key="3">
    <source>
        <dbReference type="ARBA" id="ARBA00022989"/>
    </source>
</evidence>
<evidence type="ECO:0000313" key="9">
    <source>
        <dbReference type="WBParaSite" id="ALUE_0001937501-mRNA-1"/>
    </source>
</evidence>
<feature type="compositionally biased region" description="Basic residues" evidence="7">
    <location>
        <begin position="475"/>
        <end position="488"/>
    </location>
</feature>
<sequence length="561" mass="64728">MTISYHLDVSSASIFSFLRLLFRWKASIWKIVLKELIIWTIVYLLIAIFYRCDYFLTPQQKTNFAAVANYCENGLNYIPLTFIIGFFVSTVASRWTVIFDRVGYVESQALYVANYIRGDDDETRILRRTLVRYLCLMQALVFRDISVSVRKRFPTLDSLISAGLLHKTEKEILESMKLKYDAYWLPSLWISTLIWRARRENKISHDILAGKLYDEVIRYRSGLQTVCTYDWIPVPLVYAQAIFLVAYFYFAVCLISRQFIVNETNTTNNSDTIDPILPIMTMIEFFFIIGWVKVAQGLLNPFGEDDDDFECNYLIDKNLATSLCIVDDEYDNVPEIRKDRFWRNSEAKPLYSIASLAVAGKQLIGSAIKFKLETKGDGPEMVIRKLSKQISKQSSLQGFSRISTGAHKRSITNSKKRRSEFRTGSKSLGESSLRCRRWPELQTKGDEPEMVIRKFSKQISKQSSLQGFSRISTGAHKRSITNSKKRRSEFRTGSKSLGESSLRCRRWPECSADVMHDVNTEVRELDEIGSPERSRVPRLSHSTSEDHSMVLLIFISLTFTL</sequence>
<proteinExistence type="inferred from homology"/>
<keyword evidence="6" id="KW-0407">Ion channel</keyword>
<comment type="function">
    <text evidence="6">Forms chloride channels.</text>
</comment>
<dbReference type="GO" id="GO:0034707">
    <property type="term" value="C:chloride channel complex"/>
    <property type="evidence" value="ECO:0007669"/>
    <property type="project" value="UniProtKB-KW"/>
</dbReference>
<organism evidence="8 9">
    <name type="scientific">Ascaris lumbricoides</name>
    <name type="common">Giant roundworm</name>
    <dbReference type="NCBI Taxonomy" id="6252"/>
    <lineage>
        <taxon>Eukaryota</taxon>
        <taxon>Metazoa</taxon>
        <taxon>Ecdysozoa</taxon>
        <taxon>Nematoda</taxon>
        <taxon>Chromadorea</taxon>
        <taxon>Rhabditida</taxon>
        <taxon>Spirurina</taxon>
        <taxon>Ascaridomorpha</taxon>
        <taxon>Ascaridoidea</taxon>
        <taxon>Ascarididae</taxon>
        <taxon>Ascaris</taxon>
    </lineage>
</organism>
<dbReference type="Pfam" id="PF01062">
    <property type="entry name" value="Bestrophin"/>
    <property type="match status" value="1"/>
</dbReference>
<keyword evidence="3 6" id="KW-1133">Transmembrane helix</keyword>
<keyword evidence="6" id="KW-0869">Chloride channel</keyword>
<keyword evidence="4 6" id="KW-0472">Membrane</keyword>
<keyword evidence="6" id="KW-0813">Transport</keyword>
<feature type="transmembrane region" description="Helical" evidence="6">
    <location>
        <begin position="77"/>
        <end position="97"/>
    </location>
</feature>
<keyword evidence="6" id="KW-0868">Chloride</keyword>
<evidence type="ECO:0000256" key="7">
    <source>
        <dbReference type="SAM" id="MobiDB-lite"/>
    </source>
</evidence>
<comment type="similarity">
    <text evidence="5 6">Belongs to the anion channel-forming bestrophin (TC 1.A.46) family. Calcium-sensitive chloride channel subfamily.</text>
</comment>
<keyword evidence="6" id="KW-1003">Cell membrane</keyword>
<dbReference type="WBParaSite" id="ALUE_0001937501-mRNA-1">
    <property type="protein sequence ID" value="ALUE_0001937501-mRNA-1"/>
    <property type="gene ID" value="ALUE_0001937501"/>
</dbReference>
<evidence type="ECO:0000256" key="2">
    <source>
        <dbReference type="ARBA" id="ARBA00022692"/>
    </source>
</evidence>
<keyword evidence="6" id="KW-0406">Ion transport</keyword>
<dbReference type="AlphaFoldDB" id="A0A0M3IKU8"/>
<protein>
    <recommendedName>
        <fullName evidence="6">Bestrophin homolog</fullName>
    </recommendedName>
</protein>
<feature type="transmembrane region" description="Helical" evidence="6">
    <location>
        <begin position="36"/>
        <end position="57"/>
    </location>
</feature>
<keyword evidence="8" id="KW-1185">Reference proteome</keyword>
<feature type="region of interest" description="Disordered" evidence="7">
    <location>
        <begin position="397"/>
        <end position="428"/>
    </location>
</feature>
<feature type="region of interest" description="Disordered" evidence="7">
    <location>
        <begin position="475"/>
        <end position="495"/>
    </location>
</feature>
<dbReference type="PANTHER" id="PTHR10736">
    <property type="entry name" value="BESTROPHIN"/>
    <property type="match status" value="1"/>
</dbReference>
<dbReference type="GO" id="GO:0005886">
    <property type="term" value="C:plasma membrane"/>
    <property type="evidence" value="ECO:0007669"/>
    <property type="project" value="UniProtKB-SubCell"/>
</dbReference>
<feature type="transmembrane region" description="Helical" evidence="6">
    <location>
        <begin position="241"/>
        <end position="260"/>
    </location>
</feature>